<keyword evidence="6 8" id="KW-1133">Transmembrane helix</keyword>
<dbReference type="PANTHER" id="PTHR21716">
    <property type="entry name" value="TRANSMEMBRANE PROTEIN"/>
    <property type="match status" value="1"/>
</dbReference>
<evidence type="ECO:0000256" key="7">
    <source>
        <dbReference type="ARBA" id="ARBA00023136"/>
    </source>
</evidence>
<feature type="transmembrane region" description="Helical" evidence="8">
    <location>
        <begin position="243"/>
        <end position="272"/>
    </location>
</feature>
<feature type="transmembrane region" description="Helical" evidence="8">
    <location>
        <begin position="216"/>
        <end position="237"/>
    </location>
</feature>
<proteinExistence type="inferred from homology"/>
<evidence type="ECO:0000313" key="9">
    <source>
        <dbReference type="EMBL" id="ABK98039.1"/>
    </source>
</evidence>
<dbReference type="KEGG" id="ppd:Ppro_0405"/>
<dbReference type="RefSeq" id="WP_011734353.1">
    <property type="nucleotide sequence ID" value="NC_008609.1"/>
</dbReference>
<dbReference type="GO" id="GO:0005886">
    <property type="term" value="C:plasma membrane"/>
    <property type="evidence" value="ECO:0007669"/>
    <property type="project" value="UniProtKB-SubCell"/>
</dbReference>
<feature type="transmembrane region" description="Helical" evidence="8">
    <location>
        <begin position="37"/>
        <end position="55"/>
    </location>
</feature>
<evidence type="ECO:0000256" key="8">
    <source>
        <dbReference type="SAM" id="Phobius"/>
    </source>
</evidence>
<reference evidence="9 10" key="1">
    <citation type="submission" date="2006-10" db="EMBL/GenBank/DDBJ databases">
        <title>Complete sequence of chromosome of Pelobacter propionicus DSM 2379.</title>
        <authorList>
            <consortium name="US DOE Joint Genome Institute"/>
            <person name="Copeland A."/>
            <person name="Lucas S."/>
            <person name="Lapidus A."/>
            <person name="Barry K."/>
            <person name="Detter J.C."/>
            <person name="Glavina del Rio T."/>
            <person name="Hammon N."/>
            <person name="Israni S."/>
            <person name="Dalin E."/>
            <person name="Tice H."/>
            <person name="Pitluck S."/>
            <person name="Saunders E."/>
            <person name="Brettin T."/>
            <person name="Bruce D."/>
            <person name="Han C."/>
            <person name="Tapia R."/>
            <person name="Schmutz J."/>
            <person name="Larimer F."/>
            <person name="Land M."/>
            <person name="Hauser L."/>
            <person name="Kyrpides N."/>
            <person name="Kim E."/>
            <person name="Lovley D."/>
            <person name="Richardson P."/>
        </authorList>
    </citation>
    <scope>NUCLEOTIDE SEQUENCE [LARGE SCALE GENOMIC DNA]</scope>
    <source>
        <strain evidence="10">DSM 2379 / NBRC 103807 / OttBd1</strain>
    </source>
</reference>
<name>A1AL19_PELPD</name>
<evidence type="ECO:0000256" key="3">
    <source>
        <dbReference type="ARBA" id="ARBA00022448"/>
    </source>
</evidence>
<keyword evidence="10" id="KW-1185">Reference proteome</keyword>
<dbReference type="PANTHER" id="PTHR21716:SF67">
    <property type="entry name" value="TRANSPORT PROTEIN YDIK-RELATED"/>
    <property type="match status" value="1"/>
</dbReference>
<evidence type="ECO:0000256" key="4">
    <source>
        <dbReference type="ARBA" id="ARBA00022475"/>
    </source>
</evidence>
<protein>
    <recommendedName>
        <fullName evidence="11">Permease</fullName>
    </recommendedName>
</protein>
<dbReference type="eggNOG" id="COG0628">
    <property type="taxonomic scope" value="Bacteria"/>
</dbReference>
<feature type="transmembrane region" description="Helical" evidence="8">
    <location>
        <begin position="310"/>
        <end position="343"/>
    </location>
</feature>
<feature type="transmembrane region" description="Helical" evidence="8">
    <location>
        <begin position="162"/>
        <end position="181"/>
    </location>
</feature>
<dbReference type="InterPro" id="IPR002549">
    <property type="entry name" value="AI-2E-like"/>
</dbReference>
<accession>A1AL19</accession>
<sequence>MKPATPSADIARTTLAVLFIAILISASFWVLRPFLTALVWATMIVITTWPLMLSLQKCLWGKRALAVAAMSAALLLLLVIPLTLAIVSIVERSDDIVGWARSLAMYTPAPPPAWVEQVPVIGPKLAERWRTLATIDPVELSARLAPHVKAIVGWIVAQTGSVMMMVVQFLLTVIISAVLYASGEKAAMGVRLFAHRLGGKSGEDASILAAKAIRGVALGVVVTALAQALLGGIGLALSGVPAATLLTAVMFILCVAQLGPSLVLIPAVIWLFWKDQTMWGSIMVVWAVVVGTMDNFIRPILIKKGADLPLLLIFAGVIGGLIAFGVIGLFIGPVMLAVTYTLLVAWVMGPEPTEEAAAGSDFGTGHPQREDSAL</sequence>
<evidence type="ECO:0000256" key="1">
    <source>
        <dbReference type="ARBA" id="ARBA00004651"/>
    </source>
</evidence>
<keyword evidence="4" id="KW-1003">Cell membrane</keyword>
<keyword evidence="3" id="KW-0813">Transport</keyword>
<evidence type="ECO:0000313" key="10">
    <source>
        <dbReference type="Proteomes" id="UP000006732"/>
    </source>
</evidence>
<comment type="subcellular location">
    <subcellularLocation>
        <location evidence="1">Cell membrane</location>
        <topology evidence="1">Multi-pass membrane protein</topology>
    </subcellularLocation>
</comment>
<dbReference type="OrthoDB" id="9773730at2"/>
<evidence type="ECO:0000256" key="5">
    <source>
        <dbReference type="ARBA" id="ARBA00022692"/>
    </source>
</evidence>
<dbReference type="EMBL" id="CP000482">
    <property type="protein sequence ID" value="ABK98039.1"/>
    <property type="molecule type" value="Genomic_DNA"/>
</dbReference>
<organism evidence="9 10">
    <name type="scientific">Pelobacter propionicus (strain DSM 2379 / NBRC 103807 / OttBd1)</name>
    <dbReference type="NCBI Taxonomy" id="338966"/>
    <lineage>
        <taxon>Bacteria</taxon>
        <taxon>Pseudomonadati</taxon>
        <taxon>Thermodesulfobacteriota</taxon>
        <taxon>Desulfuromonadia</taxon>
        <taxon>Desulfuromonadales</taxon>
        <taxon>Desulfuromonadaceae</taxon>
        <taxon>Pelobacter</taxon>
    </lineage>
</organism>
<keyword evidence="7 8" id="KW-0472">Membrane</keyword>
<dbReference type="HOGENOM" id="CLU_041771_1_1_7"/>
<dbReference type="Pfam" id="PF01594">
    <property type="entry name" value="AI-2E_transport"/>
    <property type="match status" value="1"/>
</dbReference>
<gene>
    <name evidence="9" type="ordered locus">Ppro_0405</name>
</gene>
<dbReference type="NCBIfam" id="NF008216">
    <property type="entry name" value="PRK10983.1"/>
    <property type="match status" value="1"/>
</dbReference>
<comment type="similarity">
    <text evidence="2">Belongs to the autoinducer-2 exporter (AI-2E) (TC 2.A.86) family.</text>
</comment>
<feature type="transmembrane region" description="Helical" evidence="8">
    <location>
        <begin position="12"/>
        <end position="31"/>
    </location>
</feature>
<feature type="transmembrane region" description="Helical" evidence="8">
    <location>
        <begin position="67"/>
        <end position="90"/>
    </location>
</feature>
<dbReference type="STRING" id="338966.Ppro_0405"/>
<feature type="transmembrane region" description="Helical" evidence="8">
    <location>
        <begin position="279"/>
        <end position="298"/>
    </location>
</feature>
<dbReference type="AlphaFoldDB" id="A1AL19"/>
<evidence type="ECO:0008006" key="11">
    <source>
        <dbReference type="Google" id="ProtNLM"/>
    </source>
</evidence>
<dbReference type="Proteomes" id="UP000006732">
    <property type="component" value="Chromosome"/>
</dbReference>
<evidence type="ECO:0000256" key="2">
    <source>
        <dbReference type="ARBA" id="ARBA00009773"/>
    </source>
</evidence>
<keyword evidence="5 8" id="KW-0812">Transmembrane</keyword>
<evidence type="ECO:0000256" key="6">
    <source>
        <dbReference type="ARBA" id="ARBA00022989"/>
    </source>
</evidence>